<gene>
    <name evidence="7" type="ORF">MNB_SM-3-33</name>
</gene>
<protein>
    <submittedName>
        <fullName evidence="7">Outer membrane efflux protein, putative</fullName>
    </submittedName>
</protein>
<dbReference type="GO" id="GO:0015562">
    <property type="term" value="F:efflux transmembrane transporter activity"/>
    <property type="evidence" value="ECO:0007669"/>
    <property type="project" value="InterPro"/>
</dbReference>
<dbReference type="EMBL" id="FPHP01000027">
    <property type="protein sequence ID" value="SFV75305.1"/>
    <property type="molecule type" value="Genomic_DNA"/>
</dbReference>
<keyword evidence="5" id="KW-0998">Cell outer membrane</keyword>
<evidence type="ECO:0000256" key="2">
    <source>
        <dbReference type="ARBA" id="ARBA00022452"/>
    </source>
</evidence>
<dbReference type="Gene3D" id="1.20.1600.10">
    <property type="entry name" value="Outer membrane efflux proteins (OEP)"/>
    <property type="match status" value="1"/>
</dbReference>
<dbReference type="GO" id="GO:0009279">
    <property type="term" value="C:cell outer membrane"/>
    <property type="evidence" value="ECO:0007669"/>
    <property type="project" value="UniProtKB-SubCell"/>
</dbReference>
<sequence>MLKKTLPLVVLPLLLNATTLPELFRAVKNHSQIKSDEMMIQKAQVAQEMVKAKFYPSINLFAKYDHYTTPSGMVPVPPNKLLPMVKDPSVAQPFSQNIMREGINFTMPLFVKTLFTMSEKTKMMQKSAKAKKEIDILKNEAIIVGANANFLYLQALKKSLNIKEQSLKETEKTIKIKVDNGRAPASALYKINDGINQINIIKDSIALQKEKLLDTIRSITGITLTKPIPMQEAKTLDTSHQIASLKPLLLKIKANQLELKAQKEQLYPTVGIYGSYVLSQADAYNNDKSDSEDYGNIGIAIKVPLFSQEQYKKITQAKVALKTDNVTYQKLQDELASKAKMLQNSLPLLDNSMKLLTRSIENKEKLLKIAKVNYKSGRLATEEYLRYEDDVVSAKAKLYKTQAQKWQTIMQLAVIYANNIEEMIQ</sequence>
<feature type="coiled-coil region" evidence="6">
    <location>
        <begin position="120"/>
        <end position="173"/>
    </location>
</feature>
<evidence type="ECO:0000256" key="1">
    <source>
        <dbReference type="ARBA" id="ARBA00004442"/>
    </source>
</evidence>
<dbReference type="AlphaFoldDB" id="A0A1W1D3U5"/>
<proteinExistence type="predicted"/>
<dbReference type="InterPro" id="IPR051906">
    <property type="entry name" value="TolC-like"/>
</dbReference>
<accession>A0A1W1D3U5</accession>
<keyword evidence="2" id="KW-1134">Transmembrane beta strand</keyword>
<dbReference type="SUPFAM" id="SSF56954">
    <property type="entry name" value="Outer membrane efflux proteins (OEP)"/>
    <property type="match status" value="1"/>
</dbReference>
<keyword evidence="4" id="KW-0472">Membrane</keyword>
<evidence type="ECO:0000256" key="5">
    <source>
        <dbReference type="ARBA" id="ARBA00023237"/>
    </source>
</evidence>
<keyword evidence="6" id="KW-0175">Coiled coil</keyword>
<dbReference type="PANTHER" id="PTHR30026">
    <property type="entry name" value="OUTER MEMBRANE PROTEIN TOLC"/>
    <property type="match status" value="1"/>
</dbReference>
<name>A0A1W1D3U5_9ZZZZ</name>
<dbReference type="PANTHER" id="PTHR30026:SF20">
    <property type="entry name" value="OUTER MEMBRANE PROTEIN TOLC"/>
    <property type="match status" value="1"/>
</dbReference>
<evidence type="ECO:0000313" key="7">
    <source>
        <dbReference type="EMBL" id="SFV75305.1"/>
    </source>
</evidence>
<organism evidence="7">
    <name type="scientific">hydrothermal vent metagenome</name>
    <dbReference type="NCBI Taxonomy" id="652676"/>
    <lineage>
        <taxon>unclassified sequences</taxon>
        <taxon>metagenomes</taxon>
        <taxon>ecological metagenomes</taxon>
    </lineage>
</organism>
<evidence type="ECO:0000256" key="3">
    <source>
        <dbReference type="ARBA" id="ARBA00022692"/>
    </source>
</evidence>
<comment type="subcellular location">
    <subcellularLocation>
        <location evidence="1">Cell outer membrane</location>
    </subcellularLocation>
</comment>
<keyword evidence="3" id="KW-0812">Transmembrane</keyword>
<dbReference type="GO" id="GO:0015288">
    <property type="term" value="F:porin activity"/>
    <property type="evidence" value="ECO:0007669"/>
    <property type="project" value="TreeGrafter"/>
</dbReference>
<reference evidence="7" key="1">
    <citation type="submission" date="2016-10" db="EMBL/GenBank/DDBJ databases">
        <authorList>
            <person name="de Groot N.N."/>
        </authorList>
    </citation>
    <scope>NUCLEOTIDE SEQUENCE</scope>
</reference>
<dbReference type="GO" id="GO:1990281">
    <property type="term" value="C:efflux pump complex"/>
    <property type="evidence" value="ECO:0007669"/>
    <property type="project" value="TreeGrafter"/>
</dbReference>
<evidence type="ECO:0000256" key="4">
    <source>
        <dbReference type="ARBA" id="ARBA00023136"/>
    </source>
</evidence>
<evidence type="ECO:0000256" key="6">
    <source>
        <dbReference type="SAM" id="Coils"/>
    </source>
</evidence>